<dbReference type="PANTHER" id="PTHR30251:SF6">
    <property type="entry name" value="FIMBRIAL CHAPERONE YFCS-RELATED"/>
    <property type="match status" value="1"/>
</dbReference>
<dbReference type="InterPro" id="IPR018046">
    <property type="entry name" value="Pili_assmbl_chaperone_CS"/>
</dbReference>
<evidence type="ECO:0000256" key="4">
    <source>
        <dbReference type="ARBA" id="ARBA00022729"/>
    </source>
</evidence>
<keyword evidence="3" id="KW-1029">Fimbrium biogenesis</keyword>
<gene>
    <name evidence="10" type="ORF">FHU10_2767</name>
</gene>
<feature type="domain" description="Pili assembly chaperone N-terminal" evidence="8">
    <location>
        <begin position="36"/>
        <end position="153"/>
    </location>
</feature>
<comment type="subcellular location">
    <subcellularLocation>
        <location evidence="1 7">Periplasm</location>
    </subcellularLocation>
</comment>
<evidence type="ECO:0000259" key="9">
    <source>
        <dbReference type="Pfam" id="PF02753"/>
    </source>
</evidence>
<evidence type="ECO:0000256" key="5">
    <source>
        <dbReference type="ARBA" id="ARBA00022764"/>
    </source>
</evidence>
<evidence type="ECO:0000256" key="2">
    <source>
        <dbReference type="ARBA" id="ARBA00007399"/>
    </source>
</evidence>
<dbReference type="InterPro" id="IPR008962">
    <property type="entry name" value="PapD-like_sf"/>
</dbReference>
<dbReference type="PANTHER" id="PTHR30251">
    <property type="entry name" value="PILUS ASSEMBLY CHAPERONE"/>
    <property type="match status" value="1"/>
</dbReference>
<dbReference type="InterPro" id="IPR001829">
    <property type="entry name" value="Pili_assmbl_chaperone_bac"/>
</dbReference>
<sequence length="258" mass="28080">MQNKQSVTRRSHGITLVLMSVALLGSMAIEQVQAAIALDRTRVIFDGSQKSVSLSVSNQNKQLPYLAQGWIEDEQGNKIHSPLTVLPPVQRIEAGKPSQVKIQALPAVQQLPQDRESVYYFNLREIPPKSNKANTLQIALQTRIKLFYRPAALAIAANGIPPQEQLTLIRQGDKYLVNNPTPYYVTLVDASTNKTGGGVKDFEPLMVPPRGSLPLSTSASSLGSNPVLTYVNDYGGRPQLSFSCSGGKCTVVPEKKAL</sequence>
<dbReference type="FunFam" id="2.60.40.10:FF:000458">
    <property type="entry name" value="Molecular chaperone FimC"/>
    <property type="match status" value="1"/>
</dbReference>
<feature type="domain" description="Pili assembly chaperone C-terminal" evidence="9">
    <location>
        <begin position="177"/>
        <end position="237"/>
    </location>
</feature>
<accession>A0A542BUN7</accession>
<keyword evidence="6 7" id="KW-0143">Chaperone</keyword>
<dbReference type="PRINTS" id="PR00969">
    <property type="entry name" value="CHAPERONPILI"/>
</dbReference>
<proteinExistence type="inferred from homology"/>
<evidence type="ECO:0000259" key="8">
    <source>
        <dbReference type="Pfam" id="PF00345"/>
    </source>
</evidence>
<comment type="similarity">
    <text evidence="2 7">Belongs to the periplasmic pilus chaperone family.</text>
</comment>
<reference evidence="10" key="1">
    <citation type="submission" date="2019-06" db="EMBL/GenBank/DDBJ databases">
        <authorList>
            <person name="Deangelis K."/>
            <person name="Huntemann M."/>
            <person name="Clum A."/>
            <person name="Pillay M."/>
            <person name="Palaniappan K."/>
            <person name="Varghese N."/>
            <person name="Mikhailova N."/>
            <person name="Stamatis D."/>
            <person name="Reddy T."/>
            <person name="Daum C."/>
            <person name="Shapiro N."/>
            <person name="Ivanova N."/>
            <person name="Kyrpides N."/>
            <person name="Woyke T."/>
        </authorList>
    </citation>
    <scope>NUCLEOTIDE SEQUENCE [LARGE SCALE GENOMIC DNA]</scope>
    <source>
        <strain evidence="10">128R</strain>
    </source>
</reference>
<name>A0A542BUN7_SERFO</name>
<dbReference type="EMBL" id="VISQ01000001">
    <property type="protein sequence ID" value="TVZ70211.1"/>
    <property type="molecule type" value="Genomic_DNA"/>
</dbReference>
<dbReference type="InterPro" id="IPR016147">
    <property type="entry name" value="Pili_assmbl_chaperone_N"/>
</dbReference>
<dbReference type="Gene3D" id="2.60.40.10">
    <property type="entry name" value="Immunoglobulins"/>
    <property type="match status" value="2"/>
</dbReference>
<dbReference type="GO" id="GO:0071555">
    <property type="term" value="P:cell wall organization"/>
    <property type="evidence" value="ECO:0007669"/>
    <property type="project" value="InterPro"/>
</dbReference>
<reference evidence="10" key="2">
    <citation type="submission" date="2019-08" db="EMBL/GenBank/DDBJ databases">
        <title>Investigation of anaerobic lignin degradation for improved lignocellulosic biofuels.</title>
        <authorList>
            <person name="Deangelis K.PhD."/>
        </authorList>
    </citation>
    <scope>NUCLEOTIDE SEQUENCE [LARGE SCALE GENOMIC DNA]</scope>
    <source>
        <strain evidence="10">128R</strain>
    </source>
</reference>
<evidence type="ECO:0000256" key="6">
    <source>
        <dbReference type="ARBA" id="ARBA00023186"/>
    </source>
</evidence>
<dbReference type="Pfam" id="PF02753">
    <property type="entry name" value="PapD_C"/>
    <property type="match status" value="1"/>
</dbReference>
<dbReference type="AlphaFoldDB" id="A0A542BUN7"/>
<dbReference type="SUPFAM" id="SSF49584">
    <property type="entry name" value="Periplasmic chaperone C-domain"/>
    <property type="match status" value="1"/>
</dbReference>
<keyword evidence="4" id="KW-0732">Signal</keyword>
<dbReference type="GO" id="GO:0030288">
    <property type="term" value="C:outer membrane-bounded periplasmic space"/>
    <property type="evidence" value="ECO:0007669"/>
    <property type="project" value="InterPro"/>
</dbReference>
<protein>
    <submittedName>
        <fullName evidence="10">P pilus assembly chaperone PapD</fullName>
    </submittedName>
</protein>
<evidence type="ECO:0000256" key="7">
    <source>
        <dbReference type="RuleBase" id="RU003918"/>
    </source>
</evidence>
<dbReference type="InterPro" id="IPR050643">
    <property type="entry name" value="Periplasmic_pilus_chap"/>
</dbReference>
<dbReference type="InterPro" id="IPR036316">
    <property type="entry name" value="Pili_assmbl_chap_C_dom_sf"/>
</dbReference>
<evidence type="ECO:0000313" key="10">
    <source>
        <dbReference type="EMBL" id="TVZ70211.1"/>
    </source>
</evidence>
<organism evidence="10">
    <name type="scientific">Serratia fonticola</name>
    <dbReference type="NCBI Taxonomy" id="47917"/>
    <lineage>
        <taxon>Bacteria</taxon>
        <taxon>Pseudomonadati</taxon>
        <taxon>Pseudomonadota</taxon>
        <taxon>Gammaproteobacteria</taxon>
        <taxon>Enterobacterales</taxon>
        <taxon>Yersiniaceae</taxon>
        <taxon>Serratia</taxon>
    </lineage>
</organism>
<comment type="caution">
    <text evidence="10">The sequence shown here is derived from an EMBL/GenBank/DDBJ whole genome shotgun (WGS) entry which is preliminary data.</text>
</comment>
<dbReference type="Pfam" id="PF00345">
    <property type="entry name" value="PapD_N"/>
    <property type="match status" value="1"/>
</dbReference>
<dbReference type="InterPro" id="IPR013783">
    <property type="entry name" value="Ig-like_fold"/>
</dbReference>
<dbReference type="PROSITE" id="PS00635">
    <property type="entry name" value="PILI_CHAPERONE"/>
    <property type="match status" value="1"/>
</dbReference>
<evidence type="ECO:0000256" key="3">
    <source>
        <dbReference type="ARBA" id="ARBA00022558"/>
    </source>
</evidence>
<evidence type="ECO:0000256" key="1">
    <source>
        <dbReference type="ARBA" id="ARBA00004418"/>
    </source>
</evidence>
<keyword evidence="5" id="KW-0574">Periplasm</keyword>
<dbReference type="InterPro" id="IPR016148">
    <property type="entry name" value="Pili_assmbl_chaperone_C"/>
</dbReference>
<dbReference type="SUPFAM" id="SSF49354">
    <property type="entry name" value="PapD-like"/>
    <property type="match status" value="1"/>
</dbReference>